<dbReference type="Bgee" id="ENSCHIG00000009197">
    <property type="expression patterns" value="Expressed in ovary"/>
</dbReference>
<dbReference type="Pfam" id="PF03145">
    <property type="entry name" value="Sina_TRAF"/>
    <property type="match status" value="1"/>
</dbReference>
<evidence type="ECO:0000256" key="2">
    <source>
        <dbReference type="ARBA" id="ARBA00004906"/>
    </source>
</evidence>
<evidence type="ECO:0000256" key="3">
    <source>
        <dbReference type="ARBA" id="ARBA00009119"/>
    </source>
</evidence>
<keyword evidence="6 9" id="KW-0863">Zinc-finger</keyword>
<evidence type="ECO:0000256" key="4">
    <source>
        <dbReference type="ARBA" id="ARBA00022679"/>
    </source>
</evidence>
<dbReference type="InterPro" id="IPR001841">
    <property type="entry name" value="Znf_RING"/>
</dbReference>
<dbReference type="InterPro" id="IPR013083">
    <property type="entry name" value="Znf_RING/FYVE/PHD"/>
</dbReference>
<evidence type="ECO:0000256" key="5">
    <source>
        <dbReference type="ARBA" id="ARBA00022723"/>
    </source>
</evidence>
<evidence type="ECO:0000256" key="1">
    <source>
        <dbReference type="ARBA" id="ARBA00000900"/>
    </source>
</evidence>
<dbReference type="Pfam" id="PF21361">
    <property type="entry name" value="Sina_ZnF"/>
    <property type="match status" value="1"/>
</dbReference>
<dbReference type="PANTHER" id="PTHR45877">
    <property type="entry name" value="E3 UBIQUITIN-PROTEIN LIGASE SIAH2"/>
    <property type="match status" value="1"/>
</dbReference>
<feature type="domain" description="RING-type" evidence="11">
    <location>
        <begin position="37"/>
        <end position="72"/>
    </location>
</feature>
<keyword evidence="4" id="KW-0808">Transferase</keyword>
<dbReference type="InterPro" id="IPR004162">
    <property type="entry name" value="SINA-like_animal"/>
</dbReference>
<dbReference type="Ensembl" id="ENSCHIT00000012651.1">
    <property type="protein sequence ID" value="ENSCHIP00000005068.1"/>
    <property type="gene ID" value="ENSCHIG00000009197.1"/>
</dbReference>
<dbReference type="GeneTree" id="ENSGT00940000154837"/>
<sequence length="279" mass="30822">CVHVCVSAVCVGSCALSPTEMTDNTVSNSDLASLFECPVCFNHVLPPITQCQSGHLVCSECRSRLTHCPTCRGPLTAVRNLAMERVADLVLFPCRYASSGCGATLPPTEKADHEEHCEFRPCRCPCPGASCGWQGAMDAVVPHVMQHYNNSVITLEGEVVVFLAVNINLAGTLDWVMVQSCFGSQFLLILEKLEIHDGYQKFFAAVQLIGTREQAEHFTYRLELNGTRRRLMWEATPLSIHERIETAFLNCDCLVFYPRVGELFAENGDLSINVTISMT</sequence>
<comment type="domain">
    <text evidence="10">The RING-type zinc finger domain is essential for ubiquitin ligase activity.</text>
</comment>
<dbReference type="InterPro" id="IPR049548">
    <property type="entry name" value="Sina-like_RING"/>
</dbReference>
<keyword evidence="14" id="KW-1185">Reference proteome</keyword>
<dbReference type="GO" id="GO:0061630">
    <property type="term" value="F:ubiquitin protein ligase activity"/>
    <property type="evidence" value="ECO:0007669"/>
    <property type="project" value="UniProtKB-EC"/>
</dbReference>
<reference evidence="13" key="2">
    <citation type="submission" date="2025-08" db="UniProtKB">
        <authorList>
            <consortium name="Ensembl"/>
        </authorList>
    </citation>
    <scope>IDENTIFICATION</scope>
</reference>
<comment type="similarity">
    <text evidence="3 10">Belongs to the SINA (Seven in absentia) family.</text>
</comment>
<evidence type="ECO:0000256" key="7">
    <source>
        <dbReference type="ARBA" id="ARBA00022786"/>
    </source>
</evidence>
<dbReference type="SUPFAM" id="SSF57850">
    <property type="entry name" value="RING/U-box"/>
    <property type="match status" value="1"/>
</dbReference>
<comment type="catalytic activity">
    <reaction evidence="1 10">
        <text>S-ubiquitinyl-[E2 ubiquitin-conjugating enzyme]-L-cysteine + [acceptor protein]-L-lysine = [E2 ubiquitin-conjugating enzyme]-L-cysteine + N(6)-ubiquitinyl-[acceptor protein]-L-lysine.</text>
        <dbReference type="EC" id="2.3.2.27"/>
    </reaction>
</comment>
<dbReference type="GO" id="GO:0016567">
    <property type="term" value="P:protein ubiquitination"/>
    <property type="evidence" value="ECO:0007669"/>
    <property type="project" value="UniProtKB-UniPathway"/>
</dbReference>
<dbReference type="InterPro" id="IPR018121">
    <property type="entry name" value="7-in-absentia-prot_TRAF-dom"/>
</dbReference>
<dbReference type="UniPathway" id="UPA00143"/>
<dbReference type="PROSITE" id="PS50089">
    <property type="entry name" value="ZF_RING_2"/>
    <property type="match status" value="1"/>
</dbReference>
<dbReference type="GO" id="GO:0031624">
    <property type="term" value="F:ubiquitin conjugating enzyme binding"/>
    <property type="evidence" value="ECO:0007669"/>
    <property type="project" value="TreeGrafter"/>
</dbReference>
<dbReference type="GO" id="GO:0005737">
    <property type="term" value="C:cytoplasm"/>
    <property type="evidence" value="ECO:0007669"/>
    <property type="project" value="InterPro"/>
</dbReference>
<gene>
    <name evidence="13" type="primary">LOC108634455</name>
</gene>
<organism evidence="13 14">
    <name type="scientific">Capra hircus</name>
    <name type="common">Goat</name>
    <dbReference type="NCBI Taxonomy" id="9925"/>
    <lineage>
        <taxon>Eukaryota</taxon>
        <taxon>Metazoa</taxon>
        <taxon>Chordata</taxon>
        <taxon>Craniata</taxon>
        <taxon>Vertebrata</taxon>
        <taxon>Euteleostomi</taxon>
        <taxon>Mammalia</taxon>
        <taxon>Eutheria</taxon>
        <taxon>Laurasiatheria</taxon>
        <taxon>Artiodactyla</taxon>
        <taxon>Ruminantia</taxon>
        <taxon>Pecora</taxon>
        <taxon>Bovidae</taxon>
        <taxon>Caprinae</taxon>
        <taxon>Capra</taxon>
    </lineage>
</organism>
<keyword evidence="8 10" id="KW-0862">Zinc</keyword>
<protein>
    <recommendedName>
        <fullName evidence="10">E3 ubiquitin-protein ligase</fullName>
        <ecNumber evidence="10">2.3.2.27</ecNumber>
    </recommendedName>
</protein>
<feature type="domain" description="SIAH-type" evidence="12">
    <location>
        <begin position="89"/>
        <end position="149"/>
    </location>
</feature>
<proteinExistence type="inferred from homology"/>
<dbReference type="FunFam" id="3.30.40.10:FF:000041">
    <property type="entry name" value="E3 ubiquitin-protein ligase SINAT3"/>
    <property type="match status" value="1"/>
</dbReference>
<reference evidence="14" key="1">
    <citation type="submission" date="2016-04" db="EMBL/GenBank/DDBJ databases">
        <title>Polished mammalian reference genomes with single-molecule sequencing and chromosome conformation capture applied to the Capra hircus genome.</title>
        <authorList>
            <person name="Bickhart D.M."/>
            <person name="Koren S."/>
            <person name="Rosen B."/>
            <person name="Hastie A."/>
            <person name="Liachko I."/>
            <person name="Sullivan S.T."/>
            <person name="Burton J."/>
            <person name="Sayre B.L."/>
            <person name="Huson H.J."/>
            <person name="Lee J."/>
            <person name="Lam E."/>
            <person name="Kelley C.M."/>
            <person name="Hutchison J.L."/>
            <person name="Zhou Y."/>
            <person name="Sun J."/>
            <person name="Crisa A."/>
            <person name="Schwartz J.C."/>
            <person name="Hammond J.A."/>
            <person name="Schroeder S.G."/>
            <person name="Liu G.E."/>
            <person name="Dunham M."/>
            <person name="Shendure J."/>
            <person name="Sonstegard T.S."/>
            <person name="Phillippy A.M."/>
            <person name="Van Tassell C.P."/>
            <person name="Smith T.P."/>
        </authorList>
    </citation>
    <scope>NUCLEOTIDE SEQUENCE [LARGE SCALE GENOMIC DNA]</scope>
</reference>
<evidence type="ECO:0000256" key="10">
    <source>
        <dbReference type="RuleBase" id="RU201113"/>
    </source>
</evidence>
<dbReference type="PROSITE" id="PS51081">
    <property type="entry name" value="ZF_SIAH"/>
    <property type="match status" value="1"/>
</dbReference>
<reference evidence="13" key="3">
    <citation type="submission" date="2025-09" db="UniProtKB">
        <authorList>
            <consortium name="Ensembl"/>
        </authorList>
    </citation>
    <scope>IDENTIFICATION</scope>
</reference>
<keyword evidence="7 10" id="KW-0833">Ubl conjugation pathway</keyword>
<dbReference type="PANTHER" id="PTHR45877:SF7">
    <property type="entry name" value="E3 UBIQUITIN-PROTEIN LIGASE SIAH1"/>
    <property type="match status" value="1"/>
</dbReference>
<comment type="function">
    <text evidence="10">E3 ubiquitin-protein ligase that mediates ubiquitination and subsequent proteasomal degradation of target proteins. E3 ubiquitin ligases accept ubiquitin from an E2 ubiquitin-conjugating enzyme in the form of a thioester and then directly transfers the ubiquitin to targeted substrates.</text>
</comment>
<evidence type="ECO:0000256" key="8">
    <source>
        <dbReference type="ARBA" id="ARBA00022833"/>
    </source>
</evidence>
<dbReference type="Gene3D" id="2.60.210.10">
    <property type="entry name" value="Apoptosis, Tumor Necrosis Factor Receptor Associated Protein 2, Chain A"/>
    <property type="match status" value="1"/>
</dbReference>
<evidence type="ECO:0000256" key="9">
    <source>
        <dbReference type="PROSITE-ProRule" id="PRU00455"/>
    </source>
</evidence>
<evidence type="ECO:0000256" key="6">
    <source>
        <dbReference type="ARBA" id="ARBA00022771"/>
    </source>
</evidence>
<dbReference type="GO" id="GO:0008270">
    <property type="term" value="F:zinc ion binding"/>
    <property type="evidence" value="ECO:0007669"/>
    <property type="project" value="UniProtKB-KW"/>
</dbReference>
<evidence type="ECO:0000313" key="13">
    <source>
        <dbReference type="Ensembl" id="ENSCHIP00000005068.1"/>
    </source>
</evidence>
<dbReference type="AlphaFoldDB" id="A0A452DZG6"/>
<evidence type="ECO:0000313" key="14">
    <source>
        <dbReference type="Proteomes" id="UP000291000"/>
    </source>
</evidence>
<keyword evidence="5 10" id="KW-0479">Metal-binding</keyword>
<dbReference type="GO" id="GO:0030154">
    <property type="term" value="P:cell differentiation"/>
    <property type="evidence" value="ECO:0007669"/>
    <property type="project" value="UniProtKB-ARBA"/>
</dbReference>
<dbReference type="GO" id="GO:0043161">
    <property type="term" value="P:proteasome-mediated ubiquitin-dependent protein catabolic process"/>
    <property type="evidence" value="ECO:0007669"/>
    <property type="project" value="TreeGrafter"/>
</dbReference>
<dbReference type="STRING" id="9925.ENSCHIP00000005068"/>
<name>A0A452DZG6_CAPHI</name>
<dbReference type="Pfam" id="PF21362">
    <property type="entry name" value="Sina_RING"/>
    <property type="match status" value="1"/>
</dbReference>
<dbReference type="SUPFAM" id="SSF49599">
    <property type="entry name" value="TRAF domain-like"/>
    <property type="match status" value="1"/>
</dbReference>
<dbReference type="Gene3D" id="3.30.40.10">
    <property type="entry name" value="Zinc/RING finger domain, C3HC4 (zinc finger)"/>
    <property type="match status" value="2"/>
</dbReference>
<dbReference type="EC" id="2.3.2.27" evidence="10"/>
<dbReference type="InterPro" id="IPR008974">
    <property type="entry name" value="TRAF-like"/>
</dbReference>
<comment type="pathway">
    <text evidence="2 10">Protein modification; protein ubiquitination.</text>
</comment>
<accession>A0A452DZG6</accession>
<dbReference type="InterPro" id="IPR013010">
    <property type="entry name" value="Znf_SIAH"/>
</dbReference>
<comment type="domain">
    <text evidence="10">The SBD domain (substrate-binding domain) mediates the interaction with substrate proteins. It is related to the TRAF family.</text>
</comment>
<evidence type="ECO:0000259" key="12">
    <source>
        <dbReference type="PROSITE" id="PS51081"/>
    </source>
</evidence>
<dbReference type="FunFam" id="2.60.210.10:FF:000002">
    <property type="entry name" value="E3 ubiquitin-protein ligase"/>
    <property type="match status" value="1"/>
</dbReference>
<evidence type="ECO:0000259" key="11">
    <source>
        <dbReference type="PROSITE" id="PS50089"/>
    </source>
</evidence>
<dbReference type="Proteomes" id="UP000291000">
    <property type="component" value="Unassembled WGS sequence"/>
</dbReference>